<keyword evidence="1" id="KW-0812">Transmembrane</keyword>
<evidence type="ECO:0000313" key="2">
    <source>
        <dbReference type="EMBL" id="CAH7674667.1"/>
    </source>
</evidence>
<feature type="transmembrane region" description="Helical" evidence="1">
    <location>
        <begin position="20"/>
        <end position="40"/>
    </location>
</feature>
<accession>A0AAV0AYB2</accession>
<gene>
    <name evidence="2" type="ORF">PPACK8108_LOCUS9583</name>
</gene>
<proteinExistence type="predicted"/>
<keyword evidence="1" id="KW-1133">Transmembrane helix</keyword>
<dbReference type="EMBL" id="CALTRL010002097">
    <property type="protein sequence ID" value="CAH7674667.1"/>
    <property type="molecule type" value="Genomic_DNA"/>
</dbReference>
<sequence>MSWGPYSTNEILDGTPAPIWSWGVLPPFAQYLELGVLVLYQNQTRARGTWVISLPGVPTKKVDVVLIRSEDMKANYLTKAGNWRDNLSLLRGVVYDE</sequence>
<comment type="caution">
    <text evidence="2">The sequence shown here is derived from an EMBL/GenBank/DDBJ whole genome shotgun (WGS) entry which is preliminary data.</text>
</comment>
<keyword evidence="1" id="KW-0472">Membrane</keyword>
<keyword evidence="3" id="KW-1185">Reference proteome</keyword>
<reference evidence="2" key="1">
    <citation type="submission" date="2022-06" db="EMBL/GenBank/DDBJ databases">
        <authorList>
            <consortium name="SYNGENTA / RWTH Aachen University"/>
        </authorList>
    </citation>
    <scope>NUCLEOTIDE SEQUENCE</scope>
</reference>
<dbReference type="AlphaFoldDB" id="A0AAV0AYB2"/>
<dbReference type="Proteomes" id="UP001153365">
    <property type="component" value="Unassembled WGS sequence"/>
</dbReference>
<organism evidence="2 3">
    <name type="scientific">Phakopsora pachyrhizi</name>
    <name type="common">Asian soybean rust disease fungus</name>
    <dbReference type="NCBI Taxonomy" id="170000"/>
    <lineage>
        <taxon>Eukaryota</taxon>
        <taxon>Fungi</taxon>
        <taxon>Dikarya</taxon>
        <taxon>Basidiomycota</taxon>
        <taxon>Pucciniomycotina</taxon>
        <taxon>Pucciniomycetes</taxon>
        <taxon>Pucciniales</taxon>
        <taxon>Phakopsoraceae</taxon>
        <taxon>Phakopsora</taxon>
    </lineage>
</organism>
<protein>
    <submittedName>
        <fullName evidence="2">Uncharacterized protein</fullName>
    </submittedName>
</protein>
<name>A0AAV0AYB2_PHAPC</name>
<evidence type="ECO:0000256" key="1">
    <source>
        <dbReference type="SAM" id="Phobius"/>
    </source>
</evidence>
<evidence type="ECO:0000313" key="3">
    <source>
        <dbReference type="Proteomes" id="UP001153365"/>
    </source>
</evidence>